<dbReference type="SUPFAM" id="SSF53850">
    <property type="entry name" value="Periplasmic binding protein-like II"/>
    <property type="match status" value="1"/>
</dbReference>
<dbReference type="Gene3D" id="1.10.10.10">
    <property type="entry name" value="Winged helix-like DNA-binding domain superfamily/Winged helix DNA-binding domain"/>
    <property type="match status" value="1"/>
</dbReference>
<dbReference type="InterPro" id="IPR036388">
    <property type="entry name" value="WH-like_DNA-bd_sf"/>
</dbReference>
<evidence type="ECO:0000256" key="4">
    <source>
        <dbReference type="ARBA" id="ARBA00023163"/>
    </source>
</evidence>
<comment type="caution">
    <text evidence="6">The sequence shown here is derived from an EMBL/GenBank/DDBJ whole genome shotgun (WGS) entry which is preliminary data.</text>
</comment>
<keyword evidence="2" id="KW-0805">Transcription regulation</keyword>
<protein>
    <submittedName>
        <fullName evidence="6">LysR family transcriptional regulator</fullName>
    </submittedName>
</protein>
<sequence>MVTKTLGQLSDVDLRLLRVFRVVAESGGISAAEVELNIGRSTISRHLKDLEIRLGVVLCRRGRSGFALTEEGQLIYKASLRLLAAMDEFRGEVNDVHQQMTGNIGIALFDKTVTNPQAAISTALRLFEQAAPKVVLELFVEPLNEIERGILDGRFQVGVVPFQRSASGIHYEPLFKEQMYLYCGRQHSFWDEELVTESQILAAKYAGLGYMSPNMQIGQQLNMQRSATGYDQEAIATLILSGCYLGYLPDHYAKQFVERGLMKSVGENTFQYLCEFSAAYRLSPKPSRVVDTFIQCLRQAHQLV</sequence>
<evidence type="ECO:0000313" key="6">
    <source>
        <dbReference type="EMBL" id="MCZ0865397.1"/>
    </source>
</evidence>
<accession>A0A9J6RN22</accession>
<dbReference type="Proteomes" id="UP001069090">
    <property type="component" value="Unassembled WGS sequence"/>
</dbReference>
<dbReference type="GO" id="GO:0000976">
    <property type="term" value="F:transcription cis-regulatory region binding"/>
    <property type="evidence" value="ECO:0007669"/>
    <property type="project" value="TreeGrafter"/>
</dbReference>
<dbReference type="Gene3D" id="3.40.190.290">
    <property type="match status" value="1"/>
</dbReference>
<dbReference type="Pfam" id="PF03466">
    <property type="entry name" value="LysR_substrate"/>
    <property type="match status" value="1"/>
</dbReference>
<dbReference type="InterPro" id="IPR005119">
    <property type="entry name" value="LysR_subst-bd"/>
</dbReference>
<dbReference type="AlphaFoldDB" id="A0A9J6RN22"/>
<dbReference type="PROSITE" id="PS50931">
    <property type="entry name" value="HTH_LYSR"/>
    <property type="match status" value="1"/>
</dbReference>
<gene>
    <name evidence="6" type="ORF">O0V09_09305</name>
</gene>
<dbReference type="PANTHER" id="PTHR30126">
    <property type="entry name" value="HTH-TYPE TRANSCRIPTIONAL REGULATOR"/>
    <property type="match status" value="1"/>
</dbReference>
<reference evidence="6 7" key="1">
    <citation type="submission" date="2022-12" db="EMBL/GenBank/DDBJ databases">
        <title>Dasania phycosphaerae sp. nov., isolated from particulate material of the south coast of Korea.</title>
        <authorList>
            <person name="Jiang Y."/>
        </authorList>
    </citation>
    <scope>NUCLEOTIDE SEQUENCE [LARGE SCALE GENOMIC DNA]</scope>
    <source>
        <strain evidence="6 7">GY-19</strain>
    </source>
</reference>
<evidence type="ECO:0000256" key="3">
    <source>
        <dbReference type="ARBA" id="ARBA00023125"/>
    </source>
</evidence>
<dbReference type="EMBL" id="JAPTGG010000006">
    <property type="protein sequence ID" value="MCZ0865397.1"/>
    <property type="molecule type" value="Genomic_DNA"/>
</dbReference>
<name>A0A9J6RN22_9GAMM</name>
<evidence type="ECO:0000256" key="1">
    <source>
        <dbReference type="ARBA" id="ARBA00009437"/>
    </source>
</evidence>
<comment type="similarity">
    <text evidence="1">Belongs to the LysR transcriptional regulatory family.</text>
</comment>
<evidence type="ECO:0000256" key="2">
    <source>
        <dbReference type="ARBA" id="ARBA00023015"/>
    </source>
</evidence>
<keyword evidence="7" id="KW-1185">Reference proteome</keyword>
<dbReference type="GO" id="GO:0003700">
    <property type="term" value="F:DNA-binding transcription factor activity"/>
    <property type="evidence" value="ECO:0007669"/>
    <property type="project" value="InterPro"/>
</dbReference>
<feature type="domain" description="HTH lysR-type" evidence="5">
    <location>
        <begin position="12"/>
        <end position="69"/>
    </location>
</feature>
<proteinExistence type="inferred from homology"/>
<keyword evidence="3" id="KW-0238">DNA-binding</keyword>
<dbReference type="InterPro" id="IPR000847">
    <property type="entry name" value="LysR_HTH_N"/>
</dbReference>
<dbReference type="PANTHER" id="PTHR30126:SF98">
    <property type="entry name" value="HTH-TYPE TRANSCRIPTIONAL ACTIVATOR BAUR"/>
    <property type="match status" value="1"/>
</dbReference>
<evidence type="ECO:0000313" key="7">
    <source>
        <dbReference type="Proteomes" id="UP001069090"/>
    </source>
</evidence>
<dbReference type="InterPro" id="IPR036390">
    <property type="entry name" value="WH_DNA-bd_sf"/>
</dbReference>
<organism evidence="6 7">
    <name type="scientific">Dasania phycosphaerae</name>
    <dbReference type="NCBI Taxonomy" id="2950436"/>
    <lineage>
        <taxon>Bacteria</taxon>
        <taxon>Pseudomonadati</taxon>
        <taxon>Pseudomonadota</taxon>
        <taxon>Gammaproteobacteria</taxon>
        <taxon>Cellvibrionales</taxon>
        <taxon>Spongiibacteraceae</taxon>
        <taxon>Dasania</taxon>
    </lineage>
</organism>
<dbReference type="CDD" id="cd05466">
    <property type="entry name" value="PBP2_LTTR_substrate"/>
    <property type="match status" value="1"/>
</dbReference>
<dbReference type="SUPFAM" id="SSF46785">
    <property type="entry name" value="Winged helix' DNA-binding domain"/>
    <property type="match status" value="1"/>
</dbReference>
<keyword evidence="4" id="KW-0804">Transcription</keyword>
<evidence type="ECO:0000259" key="5">
    <source>
        <dbReference type="PROSITE" id="PS50931"/>
    </source>
</evidence>
<dbReference type="RefSeq" id="WP_258331542.1">
    <property type="nucleotide sequence ID" value="NZ_JAPTGG010000006.1"/>
</dbReference>
<dbReference type="Pfam" id="PF00126">
    <property type="entry name" value="HTH_1"/>
    <property type="match status" value="1"/>
</dbReference>